<keyword evidence="1" id="KW-0808">Transferase</keyword>
<evidence type="ECO:0000313" key="1">
    <source>
        <dbReference type="EMBL" id="WQH02370.1"/>
    </source>
</evidence>
<dbReference type="EC" id="2.1.1.-" evidence="1"/>
<proteinExistence type="predicted"/>
<dbReference type="EMBL" id="CP140152">
    <property type="protein sequence ID" value="WQH02370.1"/>
    <property type="molecule type" value="Genomic_DNA"/>
</dbReference>
<dbReference type="RefSeq" id="WP_019919799.1">
    <property type="nucleotide sequence ID" value="NZ_CP140152.1"/>
</dbReference>
<name>A0ABZ0XRJ9_9BURK</name>
<accession>A0ABZ0XRJ9</accession>
<reference evidence="1 2" key="1">
    <citation type="submission" date="2023-11" db="EMBL/GenBank/DDBJ databases">
        <title>MicrobeMod: A computational toolkit for identifying prokaryotic methylation and restriction-modification with nanopore sequencing.</title>
        <authorList>
            <person name="Crits-Christoph A."/>
            <person name="Kang S.C."/>
            <person name="Lee H."/>
            <person name="Ostrov N."/>
        </authorList>
    </citation>
    <scope>NUCLEOTIDE SEQUENCE [LARGE SCALE GENOMIC DNA]</scope>
    <source>
        <strain evidence="1 2">ATCC 25935</strain>
    </source>
</reference>
<dbReference type="Gene3D" id="3.40.50.150">
    <property type="entry name" value="Vaccinia Virus protein VP39"/>
    <property type="match status" value="1"/>
</dbReference>
<keyword evidence="1" id="KW-0489">Methyltransferase</keyword>
<protein>
    <submittedName>
        <fullName evidence="1">Class I SAM-dependent methyltransferase</fullName>
        <ecNumber evidence="1">2.1.1.-</ecNumber>
    </submittedName>
</protein>
<dbReference type="GO" id="GO:0032259">
    <property type="term" value="P:methylation"/>
    <property type="evidence" value="ECO:0007669"/>
    <property type="project" value="UniProtKB-KW"/>
</dbReference>
<gene>
    <name evidence="1" type="ORF">SR858_14935</name>
</gene>
<organism evidence="1 2">
    <name type="scientific">Duganella zoogloeoides</name>
    <dbReference type="NCBI Taxonomy" id="75659"/>
    <lineage>
        <taxon>Bacteria</taxon>
        <taxon>Pseudomonadati</taxon>
        <taxon>Pseudomonadota</taxon>
        <taxon>Betaproteobacteria</taxon>
        <taxon>Burkholderiales</taxon>
        <taxon>Oxalobacteraceae</taxon>
        <taxon>Telluria group</taxon>
        <taxon>Duganella</taxon>
    </lineage>
</organism>
<dbReference type="GO" id="GO:0008168">
    <property type="term" value="F:methyltransferase activity"/>
    <property type="evidence" value="ECO:0007669"/>
    <property type="project" value="UniProtKB-KW"/>
</dbReference>
<dbReference type="InterPro" id="IPR029063">
    <property type="entry name" value="SAM-dependent_MTases_sf"/>
</dbReference>
<dbReference type="Proteomes" id="UP001326110">
    <property type="component" value="Chromosome"/>
</dbReference>
<sequence length="254" mass="28323">MNHPTPTLAELYSRTSKHSNYQVLARPLRALLAQDQLAISSRHEEARLDYLLARQPVRGLRLADIGGNTGFFTLECASRGAAEVLYFEGNAAHAQFVTAAARELGLEQIVRTEARYVDFQHDFHDAIDLCLLLNVLHHIGDDYGDPGLSRERARQSVLDTLNRLAGSCRHMAFQLGFNWKGDRNLPLFDTGTKAEMIAFIRDGTAGRWAIDHIGIATGSAADATYHDLNDNNVHRDDSLGEFLNRPLFVLRSLV</sequence>
<dbReference type="GeneID" id="43161723"/>
<dbReference type="CDD" id="cd02440">
    <property type="entry name" value="AdoMet_MTases"/>
    <property type="match status" value="1"/>
</dbReference>
<dbReference type="SUPFAM" id="SSF53335">
    <property type="entry name" value="S-adenosyl-L-methionine-dependent methyltransferases"/>
    <property type="match status" value="1"/>
</dbReference>
<evidence type="ECO:0000313" key="2">
    <source>
        <dbReference type="Proteomes" id="UP001326110"/>
    </source>
</evidence>
<keyword evidence="2" id="KW-1185">Reference proteome</keyword>